<name>M8DH47_9BACL</name>
<dbReference type="InterPro" id="IPR047175">
    <property type="entry name" value="CotS-like"/>
</dbReference>
<comment type="caution">
    <text evidence="2">The sequence shown here is derived from an EMBL/GenBank/DDBJ whole genome shotgun (WGS) entry which is preliminary data.</text>
</comment>
<dbReference type="Pfam" id="PF01636">
    <property type="entry name" value="APH"/>
    <property type="match status" value="1"/>
</dbReference>
<organism evidence="2 3">
    <name type="scientific">Brevibacillus borstelensis AK1</name>
    <dbReference type="NCBI Taxonomy" id="1300222"/>
    <lineage>
        <taxon>Bacteria</taxon>
        <taxon>Bacillati</taxon>
        <taxon>Bacillota</taxon>
        <taxon>Bacilli</taxon>
        <taxon>Bacillales</taxon>
        <taxon>Paenibacillaceae</taxon>
        <taxon>Brevibacillus</taxon>
    </lineage>
</organism>
<evidence type="ECO:0000313" key="2">
    <source>
        <dbReference type="EMBL" id="EMT52777.1"/>
    </source>
</evidence>
<sequence>MTNLLPDSPDMNKSIVPSLEKAFRCRIYGVKPRRNVNYLKTDRGHWILKGYKQREKAEWVTKLSEILRDKGFTHTVKYVSDYEGEKIFPFQGKYYTIMNMIDGRESDNASLSDVKRAAMTLARFHQAARDFPLAEPFPFDGKPALIDKWESRLEHFEKITWHIEQKEPQNRLEQLISEMAEDAIREGRGTLQAAYKLPLTAELYASMEQGTLAHRDVASHNFLLTPRGSCYLIDLDTVGQDMQLVDLVQFMGRMLLLQEYRMSSFIEAIEAYCRIQYLSDTQIWMIHQLLGYPDNLLREVTGVYGNRPGYHVRGVLQLVQMEARLREARQSFLQSGEHLFRHSPWGEYHFVG</sequence>
<dbReference type="SUPFAM" id="SSF56112">
    <property type="entry name" value="Protein kinase-like (PK-like)"/>
    <property type="match status" value="1"/>
</dbReference>
<dbReference type="STRING" id="1300222.I532_08357"/>
<evidence type="ECO:0000259" key="1">
    <source>
        <dbReference type="Pfam" id="PF01636"/>
    </source>
</evidence>
<dbReference type="PATRIC" id="fig|1300222.3.peg.1718"/>
<dbReference type="GO" id="GO:0042601">
    <property type="term" value="C:endospore-forming forespore"/>
    <property type="evidence" value="ECO:0007669"/>
    <property type="project" value="TreeGrafter"/>
</dbReference>
<accession>M8DH47</accession>
<evidence type="ECO:0000313" key="3">
    <source>
        <dbReference type="Proteomes" id="UP000012081"/>
    </source>
</evidence>
<dbReference type="PANTHER" id="PTHR39179:SF3">
    <property type="entry name" value="COTS-RELATED PROTEIN"/>
    <property type="match status" value="1"/>
</dbReference>
<dbReference type="RefSeq" id="WP_003387593.1">
    <property type="nucleotide sequence ID" value="NZ_APBN01000003.1"/>
</dbReference>
<keyword evidence="3" id="KW-1185">Reference proteome</keyword>
<dbReference type="Gene3D" id="3.30.200.20">
    <property type="entry name" value="Phosphorylase Kinase, domain 1"/>
    <property type="match status" value="1"/>
</dbReference>
<dbReference type="PANTHER" id="PTHR39179">
    <property type="entry name" value="SPORE COAT PROTEIN I"/>
    <property type="match status" value="1"/>
</dbReference>
<dbReference type="InterPro" id="IPR011009">
    <property type="entry name" value="Kinase-like_dom_sf"/>
</dbReference>
<dbReference type="Gene3D" id="3.90.1200.10">
    <property type="match status" value="1"/>
</dbReference>
<feature type="domain" description="Aminoglycoside phosphotransferase" evidence="1">
    <location>
        <begin position="38"/>
        <end position="251"/>
    </location>
</feature>
<reference evidence="2 3" key="1">
    <citation type="submission" date="2013-03" db="EMBL/GenBank/DDBJ databases">
        <title>Assembly of a new bacterial strain Brevibacillus borstelensis AK1.</title>
        <authorList>
            <person name="Rajan I."/>
            <person name="PoliReddy D."/>
            <person name="Sugumar T."/>
            <person name="Rathinam K."/>
            <person name="Alqarawi S."/>
            <person name="Khalil A.B."/>
            <person name="Sivakumar N."/>
        </authorList>
    </citation>
    <scope>NUCLEOTIDE SEQUENCE [LARGE SCALE GENOMIC DNA]</scope>
    <source>
        <strain evidence="2 3">AK1</strain>
    </source>
</reference>
<dbReference type="AlphaFoldDB" id="M8DH47"/>
<dbReference type="InterPro" id="IPR002575">
    <property type="entry name" value="Aminoglycoside_PTrfase"/>
</dbReference>
<proteinExistence type="predicted"/>
<dbReference type="EMBL" id="APBN01000003">
    <property type="protein sequence ID" value="EMT52777.1"/>
    <property type="molecule type" value="Genomic_DNA"/>
</dbReference>
<gene>
    <name evidence="2" type="ORF">I532_08357</name>
</gene>
<dbReference type="Proteomes" id="UP000012081">
    <property type="component" value="Unassembled WGS sequence"/>
</dbReference>
<protein>
    <recommendedName>
        <fullName evidence="1">Aminoglycoside phosphotransferase domain-containing protein</fullName>
    </recommendedName>
</protein>
<dbReference type="GeneID" id="89500780"/>